<dbReference type="Gene3D" id="2.30.38.10">
    <property type="entry name" value="Luciferase, Domain 3"/>
    <property type="match status" value="1"/>
</dbReference>
<reference evidence="1 2" key="1">
    <citation type="submission" date="2017-06" db="EMBL/GenBank/DDBJ databases">
        <title>Genome of Fusarium nygamai isolate CS10214.</title>
        <authorList>
            <person name="Gardiner D.M."/>
            <person name="Obanor F."/>
            <person name="Kazan K."/>
        </authorList>
    </citation>
    <scope>NUCLEOTIDE SEQUENCE [LARGE SCALE GENOMIC DNA]</scope>
    <source>
        <strain evidence="1 2">CS10214</strain>
    </source>
</reference>
<dbReference type="GO" id="GO:0044550">
    <property type="term" value="P:secondary metabolite biosynthetic process"/>
    <property type="evidence" value="ECO:0007669"/>
    <property type="project" value="TreeGrafter"/>
</dbReference>
<dbReference type="Gene3D" id="3.30.300.30">
    <property type="match status" value="1"/>
</dbReference>
<evidence type="ECO:0008006" key="3">
    <source>
        <dbReference type="Google" id="ProtNLM"/>
    </source>
</evidence>
<protein>
    <recommendedName>
        <fullName evidence="3">AMP-dependent synthetase/ligase domain-containing protein</fullName>
    </recommendedName>
</protein>
<dbReference type="STRING" id="42673.A0A2K0W8E0"/>
<comment type="caution">
    <text evidence="1">The sequence shown here is derived from an EMBL/GenBank/DDBJ whole genome shotgun (WGS) entry which is preliminary data.</text>
</comment>
<dbReference type="GO" id="GO:0016874">
    <property type="term" value="F:ligase activity"/>
    <property type="evidence" value="ECO:0007669"/>
    <property type="project" value="UniProtKB-KW"/>
</dbReference>
<evidence type="ECO:0000313" key="2">
    <source>
        <dbReference type="Proteomes" id="UP000236664"/>
    </source>
</evidence>
<accession>A0A2K0W8E0</accession>
<gene>
    <name evidence="1" type="ORF">FNYG_08095</name>
</gene>
<organism evidence="1 2">
    <name type="scientific">Gibberella nygamai</name>
    <name type="common">Bean root rot disease fungus</name>
    <name type="synonym">Fusarium nygamai</name>
    <dbReference type="NCBI Taxonomy" id="42673"/>
    <lineage>
        <taxon>Eukaryota</taxon>
        <taxon>Fungi</taxon>
        <taxon>Dikarya</taxon>
        <taxon>Ascomycota</taxon>
        <taxon>Pezizomycotina</taxon>
        <taxon>Sordariomycetes</taxon>
        <taxon>Hypocreomycetidae</taxon>
        <taxon>Hypocreales</taxon>
        <taxon>Nectriaceae</taxon>
        <taxon>Fusarium</taxon>
        <taxon>Fusarium fujikuroi species complex</taxon>
    </lineage>
</organism>
<dbReference type="AlphaFoldDB" id="A0A2K0W8E0"/>
<keyword evidence="2" id="KW-1185">Reference proteome</keyword>
<evidence type="ECO:0000313" key="1">
    <source>
        <dbReference type="EMBL" id="PNP78547.1"/>
    </source>
</evidence>
<sequence>MARGYLNKPEKTQEVLLDTGLPRQSELSRAYRIGDLVSYCSEDKGNKLTFVRRKDTQVKVRGPCIEMGEIDYQTRASNDKIATRMVMIGSRGTLNGKIVPILTLHGLHTTDDGTDTEPLHILDNPEDIKLVKEIVSKVQNYIADKLPAYMHP</sequence>
<dbReference type="OrthoDB" id="416786at2759"/>
<dbReference type="PANTHER" id="PTHR45527">
    <property type="entry name" value="NONRIBOSOMAL PEPTIDE SYNTHETASE"/>
    <property type="match status" value="1"/>
</dbReference>
<name>A0A2K0W8E0_GIBNY</name>
<dbReference type="InterPro" id="IPR045851">
    <property type="entry name" value="AMP-bd_C_sf"/>
</dbReference>
<dbReference type="EMBL" id="MTQA01000103">
    <property type="protein sequence ID" value="PNP78547.1"/>
    <property type="molecule type" value="Genomic_DNA"/>
</dbReference>
<dbReference type="GO" id="GO:0031177">
    <property type="term" value="F:phosphopantetheine binding"/>
    <property type="evidence" value="ECO:0007669"/>
    <property type="project" value="TreeGrafter"/>
</dbReference>
<dbReference type="GO" id="GO:0043041">
    <property type="term" value="P:amino acid activation for nonribosomal peptide biosynthetic process"/>
    <property type="evidence" value="ECO:0007669"/>
    <property type="project" value="TreeGrafter"/>
</dbReference>
<dbReference type="GO" id="GO:0005737">
    <property type="term" value="C:cytoplasm"/>
    <property type="evidence" value="ECO:0007669"/>
    <property type="project" value="TreeGrafter"/>
</dbReference>
<dbReference type="SUPFAM" id="SSF56801">
    <property type="entry name" value="Acetyl-CoA synthetase-like"/>
    <property type="match status" value="1"/>
</dbReference>
<dbReference type="Proteomes" id="UP000236664">
    <property type="component" value="Unassembled WGS sequence"/>
</dbReference>
<proteinExistence type="predicted"/>
<dbReference type="PANTHER" id="PTHR45527:SF15">
    <property type="entry name" value="NONRIBOSOMAL PEPTIDE SYNTHETASE EASA-RELATED"/>
    <property type="match status" value="1"/>
</dbReference>